<name>A0A380H162_9STAP</name>
<reference evidence="1 2" key="1">
    <citation type="submission" date="2018-06" db="EMBL/GenBank/DDBJ databases">
        <authorList>
            <consortium name="Pathogen Informatics"/>
            <person name="Doyle S."/>
        </authorList>
    </citation>
    <scope>NUCLEOTIDE SEQUENCE [LARGE SCALE GENOMIC DNA]</scope>
    <source>
        <strain evidence="1 2">NCTC11807</strain>
    </source>
</reference>
<keyword evidence="1" id="KW-0378">Hydrolase</keyword>
<dbReference type="GO" id="GO:0016787">
    <property type="term" value="F:hydrolase activity"/>
    <property type="evidence" value="ECO:0007669"/>
    <property type="project" value="UniProtKB-KW"/>
</dbReference>
<dbReference type="InterPro" id="IPR029058">
    <property type="entry name" value="AB_hydrolase_fold"/>
</dbReference>
<evidence type="ECO:0000313" key="2">
    <source>
        <dbReference type="Proteomes" id="UP000255425"/>
    </source>
</evidence>
<dbReference type="EMBL" id="UHDZ01000001">
    <property type="protein sequence ID" value="SUM69604.1"/>
    <property type="molecule type" value="Genomic_DNA"/>
</dbReference>
<dbReference type="AlphaFoldDB" id="A0A380H162"/>
<protein>
    <submittedName>
        <fullName evidence="1">Cell surface hydrolase</fullName>
    </submittedName>
</protein>
<dbReference type="Proteomes" id="UP000255425">
    <property type="component" value="Unassembled WGS sequence"/>
</dbReference>
<accession>A0A380H162</accession>
<organism evidence="1 2">
    <name type="scientific">Staphylococcus saccharolyticus</name>
    <dbReference type="NCBI Taxonomy" id="33028"/>
    <lineage>
        <taxon>Bacteria</taxon>
        <taxon>Bacillati</taxon>
        <taxon>Bacillota</taxon>
        <taxon>Bacilli</taxon>
        <taxon>Bacillales</taxon>
        <taxon>Staphylococcaceae</taxon>
        <taxon>Staphylococcus</taxon>
    </lineage>
</organism>
<proteinExistence type="predicted"/>
<dbReference type="InterPro" id="IPR010315">
    <property type="entry name" value="DUF915_hydro-like"/>
</dbReference>
<dbReference type="Pfam" id="PF06028">
    <property type="entry name" value="DUF915"/>
    <property type="match status" value="1"/>
</dbReference>
<keyword evidence="2" id="KW-1185">Reference proteome</keyword>
<gene>
    <name evidence="1" type="ORF">NCTC11807_00884</name>
</gene>
<sequence length="69" mass="7916">MLNIYGDLQDGCHSDGRVSNSLSQSLKYLLGNSPKFYKEIKYTGKTAQHSQLHENKDVANKINQFLWNK</sequence>
<evidence type="ECO:0000313" key="1">
    <source>
        <dbReference type="EMBL" id="SUM69604.1"/>
    </source>
</evidence>
<dbReference type="Gene3D" id="3.40.50.1820">
    <property type="entry name" value="alpha/beta hydrolase"/>
    <property type="match status" value="1"/>
</dbReference>